<dbReference type="RefSeq" id="WP_190548552.1">
    <property type="nucleotide sequence ID" value="NZ_CAWPNO010000050.1"/>
</dbReference>
<protein>
    <submittedName>
        <fullName evidence="1">Uncharacterized protein</fullName>
    </submittedName>
</protein>
<gene>
    <name evidence="1" type="ORF">H6G24_14040</name>
</gene>
<evidence type="ECO:0000313" key="2">
    <source>
        <dbReference type="Proteomes" id="UP000658514"/>
    </source>
</evidence>
<reference evidence="1 2" key="1">
    <citation type="journal article" date="2020" name="ISME J.">
        <title>Comparative genomics reveals insights into cyanobacterial evolution and habitat adaptation.</title>
        <authorList>
            <person name="Chen M.Y."/>
            <person name="Teng W.K."/>
            <person name="Zhao L."/>
            <person name="Hu C.X."/>
            <person name="Zhou Y.K."/>
            <person name="Han B.P."/>
            <person name="Song L.R."/>
            <person name="Shu W.S."/>
        </authorList>
    </citation>
    <scope>NUCLEOTIDE SEQUENCE [LARGE SCALE GENOMIC DNA]</scope>
    <source>
        <strain evidence="1 2">FACHB-288</strain>
    </source>
</reference>
<keyword evidence="2" id="KW-1185">Reference proteome</keyword>
<accession>A0ABR8A9I9</accession>
<dbReference type="Proteomes" id="UP000658514">
    <property type="component" value="Unassembled WGS sequence"/>
</dbReference>
<dbReference type="EMBL" id="JACJQH010000019">
    <property type="protein sequence ID" value="MBD2196607.1"/>
    <property type="molecule type" value="Genomic_DNA"/>
</dbReference>
<evidence type="ECO:0000313" key="1">
    <source>
        <dbReference type="EMBL" id="MBD2196607.1"/>
    </source>
</evidence>
<name>A0ABR8A9I9_9CYAN</name>
<comment type="caution">
    <text evidence="1">The sequence shown here is derived from an EMBL/GenBank/DDBJ whole genome shotgun (WGS) entry which is preliminary data.</text>
</comment>
<sequence length="190" mass="20903">MTPEEIQDLLKQTLGELKTEILSEVDKKNAGLASSLSKEIKKLTTTSPLESDEEPKGNLSLKALQQQISDLQTQLREKDEQAYNAKRSEAVSKAISKSNVLNQSTLHKLYMMENSSQLKEENGNWFVERNGQVLSLEESLKNYLNSDDGKLFLPPSGVNGSSSQETKVTAANPNTKVSAADALFDSISNL</sequence>
<proteinExistence type="predicted"/>
<organism evidence="1 2">
    <name type="scientific">Calothrix parietina FACHB-288</name>
    <dbReference type="NCBI Taxonomy" id="2692896"/>
    <lineage>
        <taxon>Bacteria</taxon>
        <taxon>Bacillati</taxon>
        <taxon>Cyanobacteriota</taxon>
        <taxon>Cyanophyceae</taxon>
        <taxon>Nostocales</taxon>
        <taxon>Calotrichaceae</taxon>
        <taxon>Calothrix</taxon>
    </lineage>
</organism>